<gene>
    <name evidence="2" type="ORF">GR197_14205</name>
</gene>
<dbReference type="PANTHER" id="PTHR14136:SF17">
    <property type="entry name" value="BTB_POZ DOMAIN-CONTAINING PROTEIN KCTD9"/>
    <property type="match status" value="1"/>
</dbReference>
<evidence type="ECO:0000313" key="3">
    <source>
        <dbReference type="Proteomes" id="UP000471753"/>
    </source>
</evidence>
<feature type="signal peptide" evidence="1">
    <location>
        <begin position="1"/>
        <end position="25"/>
    </location>
</feature>
<dbReference type="SUPFAM" id="SSF141571">
    <property type="entry name" value="Pentapeptide repeat-like"/>
    <property type="match status" value="1"/>
</dbReference>
<dbReference type="Gene3D" id="2.160.20.80">
    <property type="entry name" value="E3 ubiquitin-protein ligase SopA"/>
    <property type="match status" value="2"/>
</dbReference>
<comment type="caution">
    <text evidence="2">The sequence shown here is derived from an EMBL/GenBank/DDBJ whole genome shotgun (WGS) entry which is preliminary data.</text>
</comment>
<dbReference type="PANTHER" id="PTHR14136">
    <property type="entry name" value="BTB_POZ DOMAIN-CONTAINING PROTEIN KCTD9"/>
    <property type="match status" value="1"/>
</dbReference>
<dbReference type="EMBL" id="WUFT01000008">
    <property type="protein sequence ID" value="NEJ71684.1"/>
    <property type="molecule type" value="Genomic_DNA"/>
</dbReference>
<organism evidence="2 3">
    <name type="scientific">Rhizobium phaseoli</name>
    <dbReference type="NCBI Taxonomy" id="396"/>
    <lineage>
        <taxon>Bacteria</taxon>
        <taxon>Pseudomonadati</taxon>
        <taxon>Pseudomonadota</taxon>
        <taxon>Alphaproteobacteria</taxon>
        <taxon>Hyphomicrobiales</taxon>
        <taxon>Rhizobiaceae</taxon>
        <taxon>Rhizobium/Agrobacterium group</taxon>
        <taxon>Rhizobium</taxon>
    </lineage>
</organism>
<dbReference type="AlphaFoldDB" id="A0A7K3UED4"/>
<feature type="chain" id="PRO_5029834998" evidence="1">
    <location>
        <begin position="26"/>
        <end position="233"/>
    </location>
</feature>
<dbReference type="InterPro" id="IPR051082">
    <property type="entry name" value="Pentapeptide-BTB/POZ_domain"/>
</dbReference>
<reference evidence="2 3" key="1">
    <citation type="submission" date="2019-12" db="EMBL/GenBank/DDBJ databases">
        <title>Rhizobium genotypes associated with high levels of biological nitrogen fixation by grain legumes in a temperate-maritime cropping system.</title>
        <authorList>
            <person name="Maluk M."/>
            <person name="Francesc Ferrando Molina F."/>
            <person name="Lopez Del Egido L."/>
            <person name="Lafos M."/>
            <person name="Langarica-Fuentes A."/>
            <person name="Gebre Yohannes G."/>
            <person name="Young M.W."/>
            <person name="Martin P."/>
            <person name="Gantlett R."/>
            <person name="Kenicer G."/>
            <person name="Hawes C."/>
            <person name="Begg G.S."/>
            <person name="Quilliam R.S."/>
            <person name="Squire G.R."/>
            <person name="Poole P.S."/>
            <person name="Young P.W."/>
            <person name="Iannetta P.M."/>
            <person name="James E.K."/>
        </authorList>
    </citation>
    <scope>NUCLEOTIDE SEQUENCE [LARGE SCALE GENOMIC DNA]</scope>
    <source>
        <strain evidence="2 3">JHI366</strain>
    </source>
</reference>
<protein>
    <submittedName>
        <fullName evidence="2">Pentapeptide repeat-containing protein</fullName>
    </submittedName>
</protein>
<dbReference type="Pfam" id="PF00805">
    <property type="entry name" value="Pentapeptide"/>
    <property type="match status" value="2"/>
</dbReference>
<proteinExistence type="predicted"/>
<keyword evidence="1" id="KW-0732">Signal</keyword>
<sequence>MAMHGSSLGLLALVLLAFPPVAARAADCGSLASPKLDWQECTKKNLMLQGSDLESANLAGTDFSLTDLAGANVKSANLEKATLVRASLEGAHAEGANFAKIEAYRASFANIAADGASFAGAELQRANFAGAKLAGASFEKAELGRADFDKAVLTGAKFSFANLSRADLSSATFEGPPIFERAFMFLTHIEGLDLSTAAGLEQAQIDLACGDNSTKLPSGLSAPTSWPCPAEHE</sequence>
<dbReference type="InterPro" id="IPR001646">
    <property type="entry name" value="5peptide_repeat"/>
</dbReference>
<accession>A0A7K3UED4</accession>
<evidence type="ECO:0000313" key="2">
    <source>
        <dbReference type="EMBL" id="NEJ71684.1"/>
    </source>
</evidence>
<dbReference type="RefSeq" id="WP_164010521.1">
    <property type="nucleotide sequence ID" value="NZ_WUFT01000008.1"/>
</dbReference>
<name>A0A7K3UED4_9HYPH</name>
<dbReference type="Proteomes" id="UP000471753">
    <property type="component" value="Unassembled WGS sequence"/>
</dbReference>
<evidence type="ECO:0000256" key="1">
    <source>
        <dbReference type="SAM" id="SignalP"/>
    </source>
</evidence>